<feature type="transmembrane region" description="Helical" evidence="1">
    <location>
        <begin position="112"/>
        <end position="132"/>
    </location>
</feature>
<dbReference type="EMBL" id="JAPUBN010000018">
    <property type="protein sequence ID" value="MCZ2722651.1"/>
    <property type="molecule type" value="Genomic_DNA"/>
</dbReference>
<sequence>MNNDSASLPPDSPRRELSGSKRDAWIGLVMILFSGLMLLWGIPAQISDRGSFGVPPSFAPRVLSGLILILGSYLVLSNFWALIPQRSRQQPALQQTPNQISDKTGKAQELTLANLAHLALCIGSGVGMLLLMKVIGDISGQANWGFLIAAPLGLIAFTAIHRGAPLKAYLFNSVVMPLVIFSVFWLGLSLPLP</sequence>
<reference evidence="3" key="1">
    <citation type="submission" date="2022-12" db="EMBL/GenBank/DDBJ databases">
        <title>Marinomonas 15G1-11 sp. nov, isolated from marine algae.</title>
        <authorList>
            <person name="Butt M."/>
            <person name="Choi D.G."/>
            <person name="Kim J.M."/>
            <person name="Lee J.K."/>
            <person name="Baek J.H."/>
            <person name="Jeon C.O."/>
        </authorList>
    </citation>
    <scope>NUCLEOTIDE SEQUENCE</scope>
    <source>
        <strain evidence="3">15G1-11</strain>
    </source>
</reference>
<feature type="transmembrane region" description="Helical" evidence="1">
    <location>
        <begin position="168"/>
        <end position="188"/>
    </location>
</feature>
<evidence type="ECO:0000313" key="3">
    <source>
        <dbReference type="EMBL" id="MCZ2722651.1"/>
    </source>
</evidence>
<keyword evidence="1" id="KW-0472">Membrane</keyword>
<proteinExistence type="predicted"/>
<organism evidence="3 4">
    <name type="scientific">Marinomonas phaeophyticola</name>
    <dbReference type="NCBI Taxonomy" id="3004091"/>
    <lineage>
        <taxon>Bacteria</taxon>
        <taxon>Pseudomonadati</taxon>
        <taxon>Pseudomonadota</taxon>
        <taxon>Gammaproteobacteria</taxon>
        <taxon>Oceanospirillales</taxon>
        <taxon>Oceanospirillaceae</taxon>
        <taxon>Marinomonas</taxon>
    </lineage>
</organism>
<feature type="domain" description="DUF1468" evidence="2">
    <location>
        <begin position="25"/>
        <end position="193"/>
    </location>
</feature>
<gene>
    <name evidence="3" type="ORF">O1D97_13790</name>
</gene>
<keyword evidence="1" id="KW-0812">Transmembrane</keyword>
<feature type="transmembrane region" description="Helical" evidence="1">
    <location>
        <begin position="24"/>
        <end position="42"/>
    </location>
</feature>
<keyword evidence="1" id="KW-1133">Transmembrane helix</keyword>
<dbReference type="Pfam" id="PF07331">
    <property type="entry name" value="TctB"/>
    <property type="match status" value="1"/>
</dbReference>
<feature type="transmembrane region" description="Helical" evidence="1">
    <location>
        <begin position="144"/>
        <end position="161"/>
    </location>
</feature>
<keyword evidence="4" id="KW-1185">Reference proteome</keyword>
<evidence type="ECO:0000313" key="4">
    <source>
        <dbReference type="Proteomes" id="UP001149719"/>
    </source>
</evidence>
<feature type="transmembrane region" description="Helical" evidence="1">
    <location>
        <begin position="62"/>
        <end position="83"/>
    </location>
</feature>
<protein>
    <submittedName>
        <fullName evidence="3">Tripartite tricarboxylate transporter TctB family protein</fullName>
    </submittedName>
</protein>
<dbReference type="Proteomes" id="UP001149719">
    <property type="component" value="Unassembled WGS sequence"/>
</dbReference>
<accession>A0ABT4JWQ3</accession>
<comment type="caution">
    <text evidence="3">The sequence shown here is derived from an EMBL/GenBank/DDBJ whole genome shotgun (WGS) entry which is preliminary data.</text>
</comment>
<dbReference type="RefSeq" id="WP_269126437.1">
    <property type="nucleotide sequence ID" value="NZ_JAPUBN010000018.1"/>
</dbReference>
<evidence type="ECO:0000256" key="1">
    <source>
        <dbReference type="SAM" id="Phobius"/>
    </source>
</evidence>
<evidence type="ECO:0000259" key="2">
    <source>
        <dbReference type="Pfam" id="PF07331"/>
    </source>
</evidence>
<name>A0ABT4JWQ3_9GAMM</name>
<dbReference type="InterPro" id="IPR009936">
    <property type="entry name" value="DUF1468"/>
</dbReference>